<organism evidence="1 2">
    <name type="scientific">Chaetomium tenue</name>
    <dbReference type="NCBI Taxonomy" id="1854479"/>
    <lineage>
        <taxon>Eukaryota</taxon>
        <taxon>Fungi</taxon>
        <taxon>Dikarya</taxon>
        <taxon>Ascomycota</taxon>
        <taxon>Pezizomycotina</taxon>
        <taxon>Sordariomycetes</taxon>
        <taxon>Sordariomycetidae</taxon>
        <taxon>Sordariales</taxon>
        <taxon>Chaetomiaceae</taxon>
        <taxon>Chaetomium</taxon>
    </lineage>
</organism>
<comment type="caution">
    <text evidence="1">The sequence shown here is derived from an EMBL/GenBank/DDBJ whole genome shotgun (WGS) entry which is preliminary data.</text>
</comment>
<dbReference type="Proteomes" id="UP000724584">
    <property type="component" value="Unassembled WGS sequence"/>
</dbReference>
<reference evidence="1 2" key="1">
    <citation type="journal article" date="2021" name="Nat. Commun.">
        <title>Genetic determinants of endophytism in the Arabidopsis root mycobiome.</title>
        <authorList>
            <person name="Mesny F."/>
            <person name="Miyauchi S."/>
            <person name="Thiergart T."/>
            <person name="Pickel B."/>
            <person name="Atanasova L."/>
            <person name="Karlsson M."/>
            <person name="Huettel B."/>
            <person name="Barry K.W."/>
            <person name="Haridas S."/>
            <person name="Chen C."/>
            <person name="Bauer D."/>
            <person name="Andreopoulos W."/>
            <person name="Pangilinan J."/>
            <person name="LaButti K."/>
            <person name="Riley R."/>
            <person name="Lipzen A."/>
            <person name="Clum A."/>
            <person name="Drula E."/>
            <person name="Henrissat B."/>
            <person name="Kohler A."/>
            <person name="Grigoriev I.V."/>
            <person name="Martin F.M."/>
            <person name="Hacquard S."/>
        </authorList>
    </citation>
    <scope>NUCLEOTIDE SEQUENCE [LARGE SCALE GENOMIC DNA]</scope>
    <source>
        <strain evidence="1 2">MPI-SDFR-AT-0079</strain>
    </source>
</reference>
<keyword evidence="2" id="KW-1185">Reference proteome</keyword>
<protein>
    <submittedName>
        <fullName evidence="1">Uncharacterized protein</fullName>
    </submittedName>
</protein>
<evidence type="ECO:0000313" key="2">
    <source>
        <dbReference type="Proteomes" id="UP000724584"/>
    </source>
</evidence>
<evidence type="ECO:0000313" key="1">
    <source>
        <dbReference type="EMBL" id="KAH6628236.1"/>
    </source>
</evidence>
<proteinExistence type="predicted"/>
<gene>
    <name evidence="1" type="ORF">F5144DRAFT_604429</name>
</gene>
<name>A0ACB7P3G1_9PEZI</name>
<dbReference type="EMBL" id="JAGIZQ010000005">
    <property type="protein sequence ID" value="KAH6628236.1"/>
    <property type="molecule type" value="Genomic_DNA"/>
</dbReference>
<accession>A0ACB7P3G1</accession>
<sequence>MPALTPGPQVLVDNAVGFQSPAGPTGSVLSSSLSSSSDLSISPLQNAPGPAAPPTQPNSPNLALPPNPDLALTPDPPMLVDNTVDFQSPASPTSSVLSSSLSSSSDVSISPLQNAPGPAAPPTQPNSPNLALPPNPDLLSEQQLVDQSLALARQGFMSPTSVIIHIGGLLRYLVVHLPEEIEFVARHGQFVSANLAVGIQFSITPT</sequence>